<reference evidence="1" key="1">
    <citation type="submission" date="2023-03" db="EMBL/GenBank/DDBJ databases">
        <title>Chromosome-level genomes of two armyworms, Mythimna separata and Mythimna loreyi, provide insights into the biosynthesis and reception of sex pheromones.</title>
        <authorList>
            <person name="Zhao H."/>
        </authorList>
    </citation>
    <scope>NUCLEOTIDE SEQUENCE</scope>
    <source>
        <strain evidence="1">BeijingLab</strain>
    </source>
</reference>
<evidence type="ECO:0000313" key="2">
    <source>
        <dbReference type="Proteomes" id="UP001231649"/>
    </source>
</evidence>
<proteinExistence type="predicted"/>
<evidence type="ECO:0000313" key="1">
    <source>
        <dbReference type="EMBL" id="KAJ8718330.1"/>
    </source>
</evidence>
<dbReference type="EMBL" id="CM056789">
    <property type="protein sequence ID" value="KAJ8718330.1"/>
    <property type="molecule type" value="Genomic_DNA"/>
</dbReference>
<sequence length="468" mass="52217">MDVIVVGCGAAGIAAMRKLHDAGLQVLGLEASNRIGGRVCTTEFAGKAIDIGAAWCHGEKDNIIFEMANPLGILGRSDPDTNFYVQSNGELVPEDKANGILKALGDAVEGADKNIKQSISQFVRGAANSNDTLKEDPKLSSSFIEWFERNNHLGGQDDPKRAKSLKVLTEFWDCEGDPFLNWKGRGYKTILDVLTNKYPDPSKEIPLQILFNKEVENIRWGITQLGIDPTNPLVQVKCKDGSLYAAKSVIVTVSVGVLKERHEQLFYPQLPAEKATNIQSLNMCVLDKIYVEFETPWWPKSPAKFTLLWRDEDKAQFGPNDQWITEIFGLWTVDYQPNVLLFWIYSKGAEAMEKLSVEEVKKGVQKLIDVVLKKEFDVSPIRDILRSQWASNPLARGSYAHRTVYTEENGGGAIQLSEPLYHPNKFPVVCFAGEATSHHRHSCVHGAVESGFREAERLIGSFKEFGFK</sequence>
<organism evidence="1 2">
    <name type="scientific">Mythimna loreyi</name>
    <dbReference type="NCBI Taxonomy" id="667449"/>
    <lineage>
        <taxon>Eukaryota</taxon>
        <taxon>Metazoa</taxon>
        <taxon>Ecdysozoa</taxon>
        <taxon>Arthropoda</taxon>
        <taxon>Hexapoda</taxon>
        <taxon>Insecta</taxon>
        <taxon>Pterygota</taxon>
        <taxon>Neoptera</taxon>
        <taxon>Endopterygota</taxon>
        <taxon>Lepidoptera</taxon>
        <taxon>Glossata</taxon>
        <taxon>Ditrysia</taxon>
        <taxon>Noctuoidea</taxon>
        <taxon>Noctuidae</taxon>
        <taxon>Noctuinae</taxon>
        <taxon>Hadenini</taxon>
        <taxon>Mythimna</taxon>
    </lineage>
</organism>
<gene>
    <name evidence="1" type="ORF">PYW08_002567</name>
</gene>
<protein>
    <submittedName>
        <fullName evidence="1">Uncharacterized protein</fullName>
    </submittedName>
</protein>
<name>A0ACC2QIB6_9NEOP</name>
<keyword evidence="2" id="KW-1185">Reference proteome</keyword>
<accession>A0ACC2QIB6</accession>
<dbReference type="Proteomes" id="UP001231649">
    <property type="component" value="Chromosome 13"/>
</dbReference>
<comment type="caution">
    <text evidence="1">The sequence shown here is derived from an EMBL/GenBank/DDBJ whole genome shotgun (WGS) entry which is preliminary data.</text>
</comment>